<dbReference type="GO" id="GO:0003723">
    <property type="term" value="F:RNA binding"/>
    <property type="evidence" value="ECO:0007669"/>
    <property type="project" value="UniProtKB-KW"/>
</dbReference>
<comment type="caution">
    <text evidence="3">The sequence shown here is derived from an EMBL/GenBank/DDBJ whole genome shotgun (WGS) entry which is preliminary data.</text>
</comment>
<dbReference type="EMBL" id="JAAMPI010000787">
    <property type="protein sequence ID" value="KAF4628609.1"/>
    <property type="molecule type" value="Genomic_DNA"/>
</dbReference>
<dbReference type="PANTHER" id="PTHR23079">
    <property type="entry name" value="RNA-DEPENDENT RNA POLYMERASE"/>
    <property type="match status" value="1"/>
</dbReference>
<dbReference type="GO" id="GO:0003968">
    <property type="term" value="F:RNA-directed RNA polymerase activity"/>
    <property type="evidence" value="ECO:0007669"/>
    <property type="project" value="UniProtKB-KW"/>
</dbReference>
<dbReference type="InterPro" id="IPR041679">
    <property type="entry name" value="DNA2/NAM7-like_C"/>
</dbReference>
<evidence type="ECO:0000259" key="2">
    <source>
        <dbReference type="SMART" id="SM00382"/>
    </source>
</evidence>
<gene>
    <name evidence="3" type="ORF">G7Y89_g9545</name>
</gene>
<dbReference type="InterPro" id="IPR027417">
    <property type="entry name" value="P-loop_NTPase"/>
</dbReference>
<organism evidence="3 4">
    <name type="scientific">Cudoniella acicularis</name>
    <dbReference type="NCBI Taxonomy" id="354080"/>
    <lineage>
        <taxon>Eukaryota</taxon>
        <taxon>Fungi</taxon>
        <taxon>Dikarya</taxon>
        <taxon>Ascomycota</taxon>
        <taxon>Pezizomycotina</taxon>
        <taxon>Leotiomycetes</taxon>
        <taxon>Helotiales</taxon>
        <taxon>Tricladiaceae</taxon>
        <taxon>Cudoniella</taxon>
    </lineage>
</organism>
<dbReference type="InterPro" id="IPR003593">
    <property type="entry name" value="AAA+_ATPase"/>
</dbReference>
<keyword evidence="1" id="KW-0067">ATP-binding</keyword>
<keyword evidence="1" id="KW-0378">Hydrolase</keyword>
<sequence length="1733" mass="195372">MSKINARAFRYVLQDSIQLEDQEWSYNILNLPKSSTTNSEKLIKSITVVSNSVKQHIELGLQVISLNRAISSEPLDRFVLISFADFRLRVSQSSTDGKSSDSSDTKPATARESTDYIVKLLRSGITLNGIHYNFYGHSNSQLKSRTCFLYAAPKDDISQKVESLGDFKKIKTVPKKAKRIGLLFSVAQIATVLEPRRCEDIQDVETSDYIFTDGCGLICPRFAQELARRVGITFRNVRYTPSVFQIRYRGYKGVLMLDPPMKGETLVKFRKSMKKFSGGNDNSFSVIEYSKPYGFGYLNDEIVLLLHSLGISEAILLQKQKDHFQYLSNAMIDPRSAFGFLTYMNNIELAEKVLMDSIESVQPSINKLVNSEYDRMINKRDEQRCKILIPKSRLLFGICDAWGVLKEGECAVKITMDGDGQPRALHGMEILVSRNPCLHPGDLQKFKVVARDELAHLVDCIVFPTTGRRPAADMMSGGDLDGDKFFVCWDRDLIPEKLSQPAHYPGGKEPVTFNAITDDDRLVYFAKYTNASLGRVKNLFLDWARINGPMSEQCQQLNRLFSTCVDGNRIKIPPTLESPPVLSPHCPPFILDIIHDAAKDLIKSHQKSSHSCEGYDFDAMELLLSRDNLAMSEFELVKLTYRWCRKNNALLKDFLHLFDINLLTAEEKIWTLNQLPPSLETSSLIMNALCQSNLIQPSELRLFKLDYSGLKWKRIYDSTQDRLATFLDTVTKALELFHRKLIVVRVDERLTLAIYVPQRIEKGKEAQVDNRVRLFAFPHSGGEEMSHRLVLPTKMNYRLYCDGNVFQLFEGKRANSWIYIVRGPSNDSKYRNQKTIGDRRRGRQVTIDNETNFDCRTSVALDKFSRALQQHIGRVNRNGVLGAEIYVISNRDVGSMQNLDLWLDFVDTNEIMPLFERNAKEYTIPKLRDVDWAVEPEYIIQIAKERRFSTFSTIDSDEKYYDVFTWLLEKGEKGMLMQCFQYLLAKLRNHEEPFFDPGVKVQLMVDFLERAPFLAITFDQIGSWDKLPPNMQEVLEKASPVLLRAYILSANEMQEFVVEPFKRVMSQIKSMSMTNFSDLVELISLTVRSADIALDLLLESIEPESARILKGHPKTIQHLVRSFLGIALDHINEAAESQSGKNDMILELKITNIELGDYPVVESKLRIDAPVGALQTSDHVRLTVASSPANSITTQRCSTDALVESYEPGLARFRCFHPLPPFFKECSWKIKNCGSFVTTKTMFDAVLTLDTQPDRCYVSEHILGTLESAFSNNDTPTRGYTVNKNLNTSQNAAVESSLLSPFTCLWGPPGTGKTHTIVEIIEELQASAGTKRILVTAPTHNAVDNVMRKYLGDATKRGKLNAAKGTALRVSTDVRKVAEDLKKYTCDAMAGKEIYTSYSSLNKARDQIKKCRLIFTTCIGAGLGVLRSESFDTVIIDEASQQTEPASLVPLVKGCRKAILVGDHVQLGATVQKHAVVQQFDISLFERLYKQPTVGSGLISKVMLDTQYRMHGSICQFSSNEFYDSRLRTGISDYSRPLPTSEFPWASAMSRASGKSSSSGDNNKRMVFVECSSPEDLGRKSKTNEGQANLCHEICRKLCTEAAKATTKAKPQATLAIEQQSIAVLTPYSRQVDLLKGRLSQFPNVEVCSIDGFQGREADIIVFVTVRCNVHREIGFLKDLRRMNVALTRARAGVVVIGNRATLTMGTGDVENAAVWKRLLCALVEVRIENGRA</sequence>
<dbReference type="GO" id="GO:0031380">
    <property type="term" value="C:nuclear RNA-directed RNA polymerase complex"/>
    <property type="evidence" value="ECO:0007669"/>
    <property type="project" value="TreeGrafter"/>
</dbReference>
<keyword evidence="4" id="KW-1185">Reference proteome</keyword>
<name>A0A8H4REG2_9HELO</name>
<dbReference type="SUPFAM" id="SSF52540">
    <property type="entry name" value="P-loop containing nucleoside triphosphate hydrolases"/>
    <property type="match status" value="1"/>
</dbReference>
<dbReference type="GO" id="GO:0030422">
    <property type="term" value="P:siRNA processing"/>
    <property type="evidence" value="ECO:0007669"/>
    <property type="project" value="TreeGrafter"/>
</dbReference>
<keyword evidence="1" id="KW-0547">Nucleotide-binding</keyword>
<keyword evidence="1" id="KW-0347">Helicase</keyword>
<dbReference type="Pfam" id="PF13086">
    <property type="entry name" value="AAA_11"/>
    <property type="match status" value="2"/>
</dbReference>
<protein>
    <recommendedName>
        <fullName evidence="2">AAA+ ATPase domain-containing protein</fullName>
    </recommendedName>
</protein>
<dbReference type="Pfam" id="PF05183">
    <property type="entry name" value="RdRP"/>
    <property type="match status" value="1"/>
</dbReference>
<dbReference type="InterPro" id="IPR057596">
    <property type="entry name" value="RDRP_core"/>
</dbReference>
<dbReference type="CDD" id="cd18808">
    <property type="entry name" value="SF1_C_Upf1"/>
    <property type="match status" value="1"/>
</dbReference>
<dbReference type="PANTHER" id="PTHR23079:SF55">
    <property type="entry name" value="RNA-DIRECTED RNA POLYMERASE"/>
    <property type="match status" value="1"/>
</dbReference>
<reference evidence="3 4" key="1">
    <citation type="submission" date="2020-03" db="EMBL/GenBank/DDBJ databases">
        <title>Draft Genome Sequence of Cudoniella acicularis.</title>
        <authorList>
            <person name="Buettner E."/>
            <person name="Kellner H."/>
        </authorList>
    </citation>
    <scope>NUCLEOTIDE SEQUENCE [LARGE SCALE GENOMIC DNA]</scope>
    <source>
        <strain evidence="3 4">DSM 108380</strain>
    </source>
</reference>
<evidence type="ECO:0000313" key="3">
    <source>
        <dbReference type="EMBL" id="KAF4628609.1"/>
    </source>
</evidence>
<dbReference type="InterPro" id="IPR041677">
    <property type="entry name" value="DNA2/NAM7_AAA_11"/>
</dbReference>
<accession>A0A8H4REG2</accession>
<proteinExistence type="predicted"/>
<dbReference type="InterPro" id="IPR007855">
    <property type="entry name" value="RDRP"/>
</dbReference>
<dbReference type="Pfam" id="PF13087">
    <property type="entry name" value="AAA_12"/>
    <property type="match status" value="1"/>
</dbReference>
<feature type="domain" description="AAA+ ATPase" evidence="2">
    <location>
        <begin position="1299"/>
        <end position="1486"/>
    </location>
</feature>
<dbReference type="OrthoDB" id="6513042at2759"/>
<dbReference type="GO" id="GO:0004386">
    <property type="term" value="F:helicase activity"/>
    <property type="evidence" value="ECO:0007669"/>
    <property type="project" value="InterPro"/>
</dbReference>
<evidence type="ECO:0000313" key="4">
    <source>
        <dbReference type="Proteomes" id="UP000566819"/>
    </source>
</evidence>
<dbReference type="SMART" id="SM00382">
    <property type="entry name" value="AAA"/>
    <property type="match status" value="1"/>
</dbReference>
<dbReference type="Gene3D" id="3.40.50.300">
    <property type="entry name" value="P-loop containing nucleotide triphosphate hydrolases"/>
    <property type="match status" value="2"/>
</dbReference>
<dbReference type="InterPro" id="IPR047187">
    <property type="entry name" value="SF1_C_Upf1"/>
</dbReference>
<dbReference type="Proteomes" id="UP000566819">
    <property type="component" value="Unassembled WGS sequence"/>
</dbReference>
<evidence type="ECO:0000256" key="1">
    <source>
        <dbReference type="ARBA" id="ARBA00022806"/>
    </source>
</evidence>